<dbReference type="AlphaFoldDB" id="A0A8J2RX60"/>
<keyword evidence="2" id="KW-1185">Reference proteome</keyword>
<name>A0A8J2RX60_9CRUS</name>
<evidence type="ECO:0000313" key="1">
    <source>
        <dbReference type="EMBL" id="CAH0108386.1"/>
    </source>
</evidence>
<dbReference type="EMBL" id="CAKKLH010000283">
    <property type="protein sequence ID" value="CAH0108386.1"/>
    <property type="molecule type" value="Genomic_DNA"/>
</dbReference>
<dbReference type="Proteomes" id="UP000789390">
    <property type="component" value="Unassembled WGS sequence"/>
</dbReference>
<reference evidence="1" key="1">
    <citation type="submission" date="2021-11" db="EMBL/GenBank/DDBJ databases">
        <authorList>
            <person name="Schell T."/>
        </authorList>
    </citation>
    <scope>NUCLEOTIDE SEQUENCE</scope>
    <source>
        <strain evidence="1">M5</strain>
    </source>
</reference>
<evidence type="ECO:0000313" key="2">
    <source>
        <dbReference type="Proteomes" id="UP000789390"/>
    </source>
</evidence>
<gene>
    <name evidence="1" type="ORF">DGAL_LOCUS11763</name>
</gene>
<comment type="caution">
    <text evidence="1">The sequence shown here is derived from an EMBL/GenBank/DDBJ whole genome shotgun (WGS) entry which is preliminary data.</text>
</comment>
<accession>A0A8J2RX60</accession>
<sequence length="111" mass="12616">MESQILQYANAIKIRNTPGKLNRLLLSSRVHHAYTFWDCVERRHVIALFLCCDDATQPAKVTVLSPKSNSLRLSNESKRCAVFAVFPVTVNVDQYISANRLELLLLKVSKK</sequence>
<protein>
    <submittedName>
        <fullName evidence="1">Uncharacterized protein</fullName>
    </submittedName>
</protein>
<organism evidence="1 2">
    <name type="scientific">Daphnia galeata</name>
    <dbReference type="NCBI Taxonomy" id="27404"/>
    <lineage>
        <taxon>Eukaryota</taxon>
        <taxon>Metazoa</taxon>
        <taxon>Ecdysozoa</taxon>
        <taxon>Arthropoda</taxon>
        <taxon>Crustacea</taxon>
        <taxon>Branchiopoda</taxon>
        <taxon>Diplostraca</taxon>
        <taxon>Cladocera</taxon>
        <taxon>Anomopoda</taxon>
        <taxon>Daphniidae</taxon>
        <taxon>Daphnia</taxon>
    </lineage>
</organism>
<proteinExistence type="predicted"/>